<gene>
    <name evidence="2" type="ORF">D3870_08900</name>
</gene>
<protein>
    <submittedName>
        <fullName evidence="2">Twin-arginine translocation pathway signal protein</fullName>
    </submittedName>
</protein>
<dbReference type="RefSeq" id="WP_119741887.1">
    <property type="nucleotide sequence ID" value="NZ_QYUN01000002.1"/>
</dbReference>
<accession>A0A418X685</accession>
<reference evidence="2 3" key="1">
    <citation type="submission" date="2018-09" db="EMBL/GenBank/DDBJ databases">
        <authorList>
            <person name="Zhu H."/>
        </authorList>
    </citation>
    <scope>NUCLEOTIDE SEQUENCE [LARGE SCALE GENOMIC DNA]</scope>
    <source>
        <strain evidence="2 3">K2R10-39</strain>
    </source>
</reference>
<dbReference type="GO" id="GO:0016702">
    <property type="term" value="F:oxidoreductase activity, acting on single donors with incorporation of molecular oxygen, incorporation of two atoms of oxygen"/>
    <property type="evidence" value="ECO:0007669"/>
    <property type="project" value="InterPro"/>
</dbReference>
<proteinExistence type="predicted"/>
<dbReference type="Proteomes" id="UP000285190">
    <property type="component" value="Unassembled WGS sequence"/>
</dbReference>
<dbReference type="SUPFAM" id="SSF49482">
    <property type="entry name" value="Aromatic compound dioxygenase"/>
    <property type="match status" value="1"/>
</dbReference>
<evidence type="ECO:0000313" key="3">
    <source>
        <dbReference type="Proteomes" id="UP000285190"/>
    </source>
</evidence>
<comment type="caution">
    <text evidence="2">The sequence shown here is derived from an EMBL/GenBank/DDBJ whole genome shotgun (WGS) entry which is preliminary data.</text>
</comment>
<dbReference type="EMBL" id="QYUN01000002">
    <property type="protein sequence ID" value="RJG07950.1"/>
    <property type="molecule type" value="Genomic_DNA"/>
</dbReference>
<evidence type="ECO:0000259" key="1">
    <source>
        <dbReference type="Pfam" id="PF00775"/>
    </source>
</evidence>
<dbReference type="Pfam" id="PF00775">
    <property type="entry name" value="Dioxygenase_C"/>
    <property type="match status" value="1"/>
</dbReference>
<dbReference type="InterPro" id="IPR015889">
    <property type="entry name" value="Intradiol_dOase_core"/>
</dbReference>
<dbReference type="GO" id="GO:0008199">
    <property type="term" value="F:ferric iron binding"/>
    <property type="evidence" value="ECO:0007669"/>
    <property type="project" value="InterPro"/>
</dbReference>
<evidence type="ECO:0000313" key="2">
    <source>
        <dbReference type="EMBL" id="RJG07950.1"/>
    </source>
</evidence>
<sequence>MNTNAASDWFARRRKLLAIMGATGTSLLTGFPLRNALAANAVEPTCVATPEQTEGPYFVDERLQRSDIRRDPSDGSIKEGVPLTLQLVVSTVGANGCKPLAGAIVDVWHCDAKGVYSDVSDPGFTTGGKKFLRGYQITDAEGRVRFTTIYPGWYEGRTVHIHFKIRTDAASARAHEFTSQLYFDDALNDKVLSRPPYAARGLRRVRNERDGIFRRGGRQLMLAVAESGQGYSGAFHVGLKLA</sequence>
<dbReference type="OrthoDB" id="9805815at2"/>
<dbReference type="PANTHER" id="PTHR34315:SF1">
    <property type="entry name" value="INTRADIOL RING-CLEAVAGE DIOXYGENASES DOMAIN-CONTAINING PROTEIN-RELATED"/>
    <property type="match status" value="1"/>
</dbReference>
<dbReference type="PANTHER" id="PTHR34315">
    <property type="match status" value="1"/>
</dbReference>
<dbReference type="CDD" id="cd03457">
    <property type="entry name" value="intradiol_dioxygenase_like"/>
    <property type="match status" value="1"/>
</dbReference>
<dbReference type="InterPro" id="IPR000627">
    <property type="entry name" value="Intradiol_dOase_C"/>
</dbReference>
<dbReference type="AlphaFoldDB" id="A0A418X685"/>
<name>A0A418X685_9BURK</name>
<dbReference type="Gene3D" id="2.60.130.10">
    <property type="entry name" value="Aromatic compound dioxygenase"/>
    <property type="match status" value="1"/>
</dbReference>
<feature type="domain" description="Intradiol ring-cleavage dioxygenases" evidence="1">
    <location>
        <begin position="54"/>
        <end position="185"/>
    </location>
</feature>
<keyword evidence="3" id="KW-1185">Reference proteome</keyword>
<organism evidence="2 3">
    <name type="scientific">Noviherbaspirillum cavernae</name>
    <dbReference type="NCBI Taxonomy" id="2320862"/>
    <lineage>
        <taxon>Bacteria</taxon>
        <taxon>Pseudomonadati</taxon>
        <taxon>Pseudomonadota</taxon>
        <taxon>Betaproteobacteria</taxon>
        <taxon>Burkholderiales</taxon>
        <taxon>Oxalobacteraceae</taxon>
        <taxon>Noviherbaspirillum</taxon>
    </lineage>
</organism>